<feature type="domain" description="RagB/SusD" evidence="6">
    <location>
        <begin position="320"/>
        <end position="630"/>
    </location>
</feature>
<dbReference type="InterPro" id="IPR033985">
    <property type="entry name" value="SusD-like_N"/>
</dbReference>
<dbReference type="Pfam" id="PF07980">
    <property type="entry name" value="SusD_RagB"/>
    <property type="match status" value="1"/>
</dbReference>
<dbReference type="PROSITE" id="PS51257">
    <property type="entry name" value="PROKAR_LIPOPROTEIN"/>
    <property type="match status" value="1"/>
</dbReference>
<evidence type="ECO:0000313" key="8">
    <source>
        <dbReference type="EMBL" id="WQD38719.1"/>
    </source>
</evidence>
<evidence type="ECO:0000256" key="3">
    <source>
        <dbReference type="ARBA" id="ARBA00022729"/>
    </source>
</evidence>
<comment type="similarity">
    <text evidence="2">Belongs to the SusD family.</text>
</comment>
<dbReference type="Gene3D" id="1.25.40.390">
    <property type="match status" value="1"/>
</dbReference>
<evidence type="ECO:0000259" key="7">
    <source>
        <dbReference type="Pfam" id="PF14322"/>
    </source>
</evidence>
<keyword evidence="4" id="KW-0472">Membrane</keyword>
<keyword evidence="3" id="KW-0732">Signal</keyword>
<feature type="domain" description="SusD-like N-terminal" evidence="7">
    <location>
        <begin position="122"/>
        <end position="227"/>
    </location>
</feature>
<evidence type="ECO:0000256" key="2">
    <source>
        <dbReference type="ARBA" id="ARBA00006275"/>
    </source>
</evidence>
<accession>A0ABZ0W7S5</accession>
<evidence type="ECO:0000313" key="9">
    <source>
        <dbReference type="Proteomes" id="UP001325680"/>
    </source>
</evidence>
<proteinExistence type="inferred from homology"/>
<dbReference type="Proteomes" id="UP001325680">
    <property type="component" value="Chromosome"/>
</dbReference>
<organism evidence="8 9">
    <name type="scientific">Niabella yanshanensis</name>
    <dbReference type="NCBI Taxonomy" id="577386"/>
    <lineage>
        <taxon>Bacteria</taxon>
        <taxon>Pseudomonadati</taxon>
        <taxon>Bacteroidota</taxon>
        <taxon>Chitinophagia</taxon>
        <taxon>Chitinophagales</taxon>
        <taxon>Chitinophagaceae</taxon>
        <taxon>Niabella</taxon>
    </lineage>
</organism>
<dbReference type="InterPro" id="IPR011990">
    <property type="entry name" value="TPR-like_helical_dom_sf"/>
</dbReference>
<keyword evidence="9" id="KW-1185">Reference proteome</keyword>
<evidence type="ECO:0000259" key="6">
    <source>
        <dbReference type="Pfam" id="PF07980"/>
    </source>
</evidence>
<dbReference type="RefSeq" id="WP_114792648.1">
    <property type="nucleotide sequence ID" value="NZ_CP139960.1"/>
</dbReference>
<name>A0ABZ0W7S5_9BACT</name>
<protein>
    <submittedName>
        <fullName evidence="8">RagB/SusD family nutrient uptake outer membrane protein</fullName>
    </submittedName>
</protein>
<keyword evidence="5" id="KW-0998">Cell outer membrane</keyword>
<dbReference type="InterPro" id="IPR012944">
    <property type="entry name" value="SusD_RagB_dom"/>
</dbReference>
<evidence type="ECO:0000256" key="4">
    <source>
        <dbReference type="ARBA" id="ARBA00023136"/>
    </source>
</evidence>
<dbReference type="SUPFAM" id="SSF48452">
    <property type="entry name" value="TPR-like"/>
    <property type="match status" value="1"/>
</dbReference>
<dbReference type="Pfam" id="PF14322">
    <property type="entry name" value="SusD-like_3"/>
    <property type="match status" value="1"/>
</dbReference>
<gene>
    <name evidence="8" type="ORF">U0035_00995</name>
</gene>
<dbReference type="EMBL" id="CP139960">
    <property type="protein sequence ID" value="WQD38719.1"/>
    <property type="molecule type" value="Genomic_DNA"/>
</dbReference>
<evidence type="ECO:0000256" key="5">
    <source>
        <dbReference type="ARBA" id="ARBA00023237"/>
    </source>
</evidence>
<sequence>MKKEFRKIVLSFLIFAALVWALTSCEKYLDRPGPAVIPEEEMFKNFRNFQGFVEELYNCIPNMSSHDYHNSWNYGEDEYWEYGITYPFAFKIDQGDYWAWTYEGTGWFLPDRGGAGSQNRNDKKKLWGHSWYGIRKINSGLVNLDKLVGATTEEKNLLAGQLYFFRGWFHFMLMQYWGGLPYISTELPINEPPRLPRLSYQATADSVAKDFERAADLLPVNWDETTVGKQTLGNNNIRINKVMALAYLGKNLLWAGSPLMNRESGGGATYSTDYCKRASDAFAQALQIVESTGRYKLAEFSQYRELFYTWRQSSKVPGLQEAIFYENLTANNVGSFRWNQVNDYRPNAINNSGVKVYPTANYVSYYGMANGMPIKDPAVADPESGYDPTHPWRNRDPRFYNDIIYDGVQCVKNASAVGNNLKRQYASLYTGGYYRTDSKPKEAITGFLNKKFTDQYMNDWDGYKDDNSLVLSFMRLADVYLMYAEATANGYGSPQSSAPGYSLSAVEAINKIRLRAGVGEVNAKFLGSTSEFMNELRRERAVELAFEGHRFVDLRRWLLLTQRPYTYKKRVEFDRVTPENQIYADPKNAEVRNYRETVIIERQLQDRHYWFPFTRDDVNQYEDFKQNPGWN</sequence>
<reference evidence="8 9" key="1">
    <citation type="submission" date="2023-12" db="EMBL/GenBank/DDBJ databases">
        <title>Genome sequencing and assembly of bacterial species from a model synthetic community.</title>
        <authorList>
            <person name="Hogle S.L."/>
        </authorList>
    </citation>
    <scope>NUCLEOTIDE SEQUENCE [LARGE SCALE GENOMIC DNA]</scope>
    <source>
        <strain evidence="8 9">HAMBI_3031</strain>
    </source>
</reference>
<evidence type="ECO:0000256" key="1">
    <source>
        <dbReference type="ARBA" id="ARBA00004442"/>
    </source>
</evidence>
<comment type="subcellular location">
    <subcellularLocation>
        <location evidence="1">Cell outer membrane</location>
    </subcellularLocation>
</comment>